<comment type="similarity">
    <text evidence="1">Belongs to the bacterial sugar transferase family.</text>
</comment>
<evidence type="ECO:0000256" key="2">
    <source>
        <dbReference type="ARBA" id="ARBA00023169"/>
    </source>
</evidence>
<dbReference type="PANTHER" id="PTHR30576:SF0">
    <property type="entry name" value="UNDECAPRENYL-PHOSPHATE N-ACETYLGALACTOSAMINYL 1-PHOSPHATE TRANSFERASE-RELATED"/>
    <property type="match status" value="1"/>
</dbReference>
<dbReference type="InterPro" id="IPR003362">
    <property type="entry name" value="Bact_transf"/>
</dbReference>
<keyword evidence="3" id="KW-1133">Transmembrane helix</keyword>
<gene>
    <name evidence="5" type="ORF">DVH29_13315</name>
</gene>
<organism evidence="5 6">
    <name type="scientific">Pelagibacterium lacus</name>
    <dbReference type="NCBI Taxonomy" id="2282655"/>
    <lineage>
        <taxon>Bacteria</taxon>
        <taxon>Pseudomonadati</taxon>
        <taxon>Pseudomonadota</taxon>
        <taxon>Alphaproteobacteria</taxon>
        <taxon>Hyphomicrobiales</taxon>
        <taxon>Devosiaceae</taxon>
        <taxon>Pelagibacterium</taxon>
    </lineage>
</organism>
<dbReference type="AlphaFoldDB" id="A0A369W4B0"/>
<evidence type="ECO:0000256" key="1">
    <source>
        <dbReference type="ARBA" id="ARBA00006464"/>
    </source>
</evidence>
<protein>
    <submittedName>
        <fullName evidence="5">Sugar transferase</fullName>
    </submittedName>
</protein>
<keyword evidence="3" id="KW-0812">Transmembrane</keyword>
<keyword evidence="3" id="KW-0472">Membrane</keyword>
<reference evidence="6" key="1">
    <citation type="submission" date="2018-07" db="EMBL/GenBank/DDBJ databases">
        <authorList>
            <person name="Liu B.-T."/>
            <person name="Du Z."/>
        </authorList>
    </citation>
    <scope>NUCLEOTIDE SEQUENCE [LARGE SCALE GENOMIC DNA]</scope>
    <source>
        <strain evidence="6">XYN52</strain>
    </source>
</reference>
<feature type="transmembrane region" description="Helical" evidence="3">
    <location>
        <begin position="218"/>
        <end position="239"/>
    </location>
</feature>
<sequence length="398" mass="44187">MLVPALVSAVLQCVVYTLFILRAHRSDWNNLALACLVLAIMPFVVSAIIAALRSQEFPFTLSAVITLVVHNFGVVVLSAMRVPISYSALLAAAPIAVGMMIIGATRLTRNSHERLAVLDFPGAQRASKLIGGDITILSAAGADLADFDRILIDGATHHTPAWSEHLTRAQMRGTLVTPWFAVLEQKWGRVIPDYFDVSHLAYRAGQIYYTRLKRFLDVLLVVLALPVVLPLGALIWLYIRALDGGPSLFVQTRRGYGGRNFRMLKFRTMRKGSQGGATGTGDDRILPGCALLRRLRLDELPQLVNILRGEMSWIGPRPVSLEIARACEQLTPAYKARYLVLPGITGWAQVQYPYAGTAREELEKLEYDLYYLKRISLDLDLEIMFRTIRTLVTGKGAR</sequence>
<evidence type="ECO:0000313" key="6">
    <source>
        <dbReference type="Proteomes" id="UP000253759"/>
    </source>
</evidence>
<comment type="caution">
    <text evidence="5">The sequence shown here is derived from an EMBL/GenBank/DDBJ whole genome shotgun (WGS) entry which is preliminary data.</text>
</comment>
<evidence type="ECO:0000313" key="5">
    <source>
        <dbReference type="EMBL" id="RDE08092.1"/>
    </source>
</evidence>
<dbReference type="EMBL" id="QQNH01000024">
    <property type="protein sequence ID" value="RDE08092.1"/>
    <property type="molecule type" value="Genomic_DNA"/>
</dbReference>
<dbReference type="GO" id="GO:0000271">
    <property type="term" value="P:polysaccharide biosynthetic process"/>
    <property type="evidence" value="ECO:0007669"/>
    <property type="project" value="UniProtKB-KW"/>
</dbReference>
<dbReference type="OrthoDB" id="9808602at2"/>
<feature type="transmembrane region" description="Helical" evidence="3">
    <location>
        <begin position="59"/>
        <end position="80"/>
    </location>
</feature>
<feature type="domain" description="Bacterial sugar transferase" evidence="4">
    <location>
        <begin position="213"/>
        <end position="392"/>
    </location>
</feature>
<feature type="transmembrane region" description="Helical" evidence="3">
    <location>
        <begin position="86"/>
        <end position="105"/>
    </location>
</feature>
<proteinExistence type="inferred from homology"/>
<dbReference type="PANTHER" id="PTHR30576">
    <property type="entry name" value="COLANIC BIOSYNTHESIS UDP-GLUCOSE LIPID CARRIER TRANSFERASE"/>
    <property type="match status" value="1"/>
</dbReference>
<evidence type="ECO:0000256" key="3">
    <source>
        <dbReference type="SAM" id="Phobius"/>
    </source>
</evidence>
<dbReference type="Proteomes" id="UP000253759">
    <property type="component" value="Unassembled WGS sequence"/>
</dbReference>
<feature type="transmembrane region" description="Helical" evidence="3">
    <location>
        <begin position="31"/>
        <end position="52"/>
    </location>
</feature>
<keyword evidence="2" id="KW-0270">Exopolysaccharide synthesis</keyword>
<dbReference type="Pfam" id="PF02397">
    <property type="entry name" value="Bac_transf"/>
    <property type="match status" value="1"/>
</dbReference>
<keyword evidence="6" id="KW-1185">Reference proteome</keyword>
<name>A0A369W4B0_9HYPH</name>
<dbReference type="GO" id="GO:0016780">
    <property type="term" value="F:phosphotransferase activity, for other substituted phosphate groups"/>
    <property type="evidence" value="ECO:0007669"/>
    <property type="project" value="TreeGrafter"/>
</dbReference>
<accession>A0A369W4B0</accession>
<keyword evidence="5" id="KW-0808">Transferase</keyword>
<evidence type="ECO:0000259" key="4">
    <source>
        <dbReference type="Pfam" id="PF02397"/>
    </source>
</evidence>